<dbReference type="GO" id="GO:0046556">
    <property type="term" value="F:alpha-L-arabinofuranosidase activity"/>
    <property type="evidence" value="ECO:0007669"/>
    <property type="project" value="UniProtKB-EC"/>
</dbReference>
<dbReference type="SUPFAM" id="SSF51011">
    <property type="entry name" value="Glycosyl hydrolase domain"/>
    <property type="match status" value="1"/>
</dbReference>
<evidence type="ECO:0000313" key="9">
    <source>
        <dbReference type="EMBL" id="QIR26113.1"/>
    </source>
</evidence>
<name>A0A6G9RII8_9ENTR</name>
<dbReference type="Gene3D" id="2.60.40.1180">
    <property type="entry name" value="Golgi alpha-mannosidase II"/>
    <property type="match status" value="1"/>
</dbReference>
<dbReference type="InterPro" id="IPR017853">
    <property type="entry name" value="GH"/>
</dbReference>
<evidence type="ECO:0000256" key="7">
    <source>
        <dbReference type="ARBA" id="ARBA00023295"/>
    </source>
</evidence>
<dbReference type="PANTHER" id="PTHR43576">
    <property type="entry name" value="ALPHA-L-ARABINOFURANOSIDASE C-RELATED"/>
    <property type="match status" value="1"/>
</dbReference>
<evidence type="ECO:0000256" key="5">
    <source>
        <dbReference type="ARBA" id="ARBA00022801"/>
    </source>
</evidence>
<dbReference type="GO" id="GO:0000272">
    <property type="term" value="P:polysaccharide catabolic process"/>
    <property type="evidence" value="ECO:0007669"/>
    <property type="project" value="TreeGrafter"/>
</dbReference>
<dbReference type="Pfam" id="PF22848">
    <property type="entry name" value="ASD1_dom"/>
    <property type="match status" value="1"/>
</dbReference>
<evidence type="ECO:0000256" key="6">
    <source>
        <dbReference type="ARBA" id="ARBA00023277"/>
    </source>
</evidence>
<dbReference type="InterPro" id="IPR010720">
    <property type="entry name" value="Alpha-L-AF_C"/>
</dbReference>
<dbReference type="Proteomes" id="UP000503580">
    <property type="component" value="Chromosome"/>
</dbReference>
<dbReference type="InterPro" id="IPR013780">
    <property type="entry name" value="Glyco_hydro_b"/>
</dbReference>
<evidence type="ECO:0000256" key="2">
    <source>
        <dbReference type="ARBA" id="ARBA00007186"/>
    </source>
</evidence>
<dbReference type="AlphaFoldDB" id="A0A6G9RII8"/>
<dbReference type="EMBL" id="CP050321">
    <property type="protein sequence ID" value="QIR26113.1"/>
    <property type="molecule type" value="Genomic_DNA"/>
</dbReference>
<dbReference type="Gene3D" id="3.20.20.80">
    <property type="entry name" value="Glycosidases"/>
    <property type="match status" value="1"/>
</dbReference>
<organism evidence="9 10">
    <name type="scientific">Kluyvera genomosp. 3</name>
    <dbReference type="NCBI Taxonomy" id="2774055"/>
    <lineage>
        <taxon>Bacteria</taxon>
        <taxon>Pseudomonadati</taxon>
        <taxon>Pseudomonadota</taxon>
        <taxon>Gammaproteobacteria</taxon>
        <taxon>Enterobacterales</taxon>
        <taxon>Enterobacteriaceae</taxon>
        <taxon>Kluyvera</taxon>
    </lineage>
</organism>
<dbReference type="SUPFAM" id="SSF51445">
    <property type="entry name" value="(Trans)glycosidases"/>
    <property type="match status" value="1"/>
</dbReference>
<comment type="subunit">
    <text evidence="3">Homohexamer; trimer of dimers.</text>
</comment>
<keyword evidence="10" id="KW-1185">Reference proteome</keyword>
<dbReference type="KEGG" id="kgn:GY169_04535"/>
<evidence type="ECO:0000259" key="8">
    <source>
        <dbReference type="SMART" id="SM00813"/>
    </source>
</evidence>
<dbReference type="SMART" id="SM00813">
    <property type="entry name" value="Alpha-L-AF_C"/>
    <property type="match status" value="1"/>
</dbReference>
<comment type="similarity">
    <text evidence="2">Belongs to the glycosyl hydrolase 51 family.</text>
</comment>
<dbReference type="PANTHER" id="PTHR43576:SF3">
    <property type="entry name" value="ALPHA-L-ARABINOFURANOSIDASE C"/>
    <property type="match status" value="1"/>
</dbReference>
<evidence type="ECO:0000313" key="10">
    <source>
        <dbReference type="Proteomes" id="UP000503580"/>
    </source>
</evidence>
<keyword evidence="7" id="KW-0326">Glycosidase</keyword>
<keyword evidence="6" id="KW-0119">Carbohydrate metabolism</keyword>
<evidence type="ECO:0000256" key="1">
    <source>
        <dbReference type="ARBA" id="ARBA00001462"/>
    </source>
</evidence>
<comment type="catalytic activity">
    <reaction evidence="1">
        <text>Hydrolysis of terminal non-reducing alpha-L-arabinofuranoside residues in alpha-L-arabinosides.</text>
        <dbReference type="EC" id="3.2.1.55"/>
    </reaction>
</comment>
<dbReference type="InterPro" id="IPR055235">
    <property type="entry name" value="ASD1_cat"/>
</dbReference>
<dbReference type="Pfam" id="PF06964">
    <property type="entry name" value="Alpha-L-AF_C"/>
    <property type="match status" value="1"/>
</dbReference>
<protein>
    <recommendedName>
        <fullName evidence="4">non-reducing end alpha-L-arabinofuranosidase</fullName>
        <ecNumber evidence="4">3.2.1.55</ecNumber>
    </recommendedName>
</protein>
<evidence type="ECO:0000256" key="3">
    <source>
        <dbReference type="ARBA" id="ARBA00011165"/>
    </source>
</evidence>
<feature type="domain" description="Alpha-L-arabinofuranosidase C-terminal" evidence="8">
    <location>
        <begin position="302"/>
        <end position="498"/>
    </location>
</feature>
<accession>A0A6G9RII8</accession>
<gene>
    <name evidence="9" type="ORF">GY169_04535</name>
</gene>
<proteinExistence type="inferred from homology"/>
<dbReference type="GO" id="GO:0046373">
    <property type="term" value="P:L-arabinose metabolic process"/>
    <property type="evidence" value="ECO:0007669"/>
    <property type="project" value="InterPro"/>
</dbReference>
<dbReference type="EC" id="3.2.1.55" evidence="4"/>
<sequence>MKHAAIHYDKHYVIGDVDPRLMGSFVEHLGRCLYGGLYEPEHPQADTLGFRNDVKALMHEAGISGVRYPGGNFVSGYQWQDGVGPKAQRPVKKDMAWSMLETNEVGTNEFAAFARDAGVELIMACNLGTGMPMAAGELVDYCNTPSGTYWAELRRSHGVETPHDIRLWCLGNEMDGKWQISAMTAQEYARKAREAAKIIKWMDPRAQTIACGSCTNEEGHLTFGEWDRIVLETCYDDIDYISLHRYLNYRQNKLLVYAAHEDERDIPWLFADLRRYLDTVIAACDFVKGRRHSDKEINISFDEWGVVTESGAVPGGQQQTYGYASFTQLDAVVYGGVLCTFLNYAQRVKIACQSLLVNEGGMISTQPGGGAIRQATFYPFRDVARNAKGASLRPITNIEAVKTGHHGEHVALETAATFDEASGRLAVFIANHDLNDDYALQLRLNSFTTLKAISHTLLYSEDYREGNTFEQPDNVVPVMLPCAELQDGMLKMVVKRHSWNVLIFEAS</sequence>
<keyword evidence="5" id="KW-0378">Hydrolase</keyword>
<dbReference type="RefSeq" id="WP_167575084.1">
    <property type="nucleotide sequence ID" value="NZ_CP050321.1"/>
</dbReference>
<reference evidence="9 10" key="1">
    <citation type="submission" date="2020-02" db="EMBL/GenBank/DDBJ databases">
        <title>Whole genome PO2S7.</title>
        <authorList>
            <person name="Singha K.M."/>
        </authorList>
    </citation>
    <scope>NUCLEOTIDE SEQUENCE [LARGE SCALE GENOMIC DNA]</scope>
    <source>
        <strain evidence="9 10">PO2S7</strain>
    </source>
</reference>
<evidence type="ECO:0000256" key="4">
    <source>
        <dbReference type="ARBA" id="ARBA00012670"/>
    </source>
</evidence>